<organism evidence="2 3">
    <name type="scientific">Populus deltoides</name>
    <name type="common">Eastern poplar</name>
    <name type="synonym">Eastern cottonwood</name>
    <dbReference type="NCBI Taxonomy" id="3696"/>
    <lineage>
        <taxon>Eukaryota</taxon>
        <taxon>Viridiplantae</taxon>
        <taxon>Streptophyta</taxon>
        <taxon>Embryophyta</taxon>
        <taxon>Tracheophyta</taxon>
        <taxon>Spermatophyta</taxon>
        <taxon>Magnoliopsida</taxon>
        <taxon>eudicotyledons</taxon>
        <taxon>Gunneridae</taxon>
        <taxon>Pentapetalae</taxon>
        <taxon>rosids</taxon>
        <taxon>fabids</taxon>
        <taxon>Malpighiales</taxon>
        <taxon>Salicaceae</taxon>
        <taxon>Saliceae</taxon>
        <taxon>Populus</taxon>
    </lineage>
</organism>
<keyword evidence="3" id="KW-1185">Reference proteome</keyword>
<accession>A0A8T2Z4S0</accession>
<dbReference type="EMBL" id="JACEGQ020000003">
    <property type="protein sequence ID" value="KAH8512387.1"/>
    <property type="molecule type" value="Genomic_DNA"/>
</dbReference>
<reference evidence="2" key="1">
    <citation type="journal article" date="2021" name="J. Hered.">
        <title>Genome Assembly of Salicaceae Populus deltoides (Eastern Cottonwood) I-69 Based on Nanopore Sequencing and Hi-C Technologies.</title>
        <authorList>
            <person name="Bai S."/>
            <person name="Wu H."/>
            <person name="Zhang J."/>
            <person name="Pan Z."/>
            <person name="Zhao W."/>
            <person name="Li Z."/>
            <person name="Tong C."/>
        </authorList>
    </citation>
    <scope>NUCLEOTIDE SEQUENCE</scope>
    <source>
        <tissue evidence="2">Leaf</tissue>
    </source>
</reference>
<dbReference type="AlphaFoldDB" id="A0A8T2Z4S0"/>
<feature type="compositionally biased region" description="Low complexity" evidence="1">
    <location>
        <begin position="23"/>
        <end position="39"/>
    </location>
</feature>
<sequence length="144" mass="14839">MVLEQLHLKSWKIEESYGSCKFTGSSTTTPNSTGGFTPSVAPGPVSPQGGSGTTNLQPSGNGMPSVYARIHKLACQCHGNSTASYLETSAGSGGVVEANPCMAIVIPVIGDDDSGVTVLGTVPSTVKAWKSTSCMEGLEWTKLE</sequence>
<evidence type="ECO:0000256" key="1">
    <source>
        <dbReference type="SAM" id="MobiDB-lite"/>
    </source>
</evidence>
<feature type="region of interest" description="Disordered" evidence="1">
    <location>
        <begin position="23"/>
        <end position="61"/>
    </location>
</feature>
<proteinExistence type="predicted"/>
<gene>
    <name evidence="2" type="ORF">H0E87_005864</name>
</gene>
<evidence type="ECO:0000313" key="2">
    <source>
        <dbReference type="EMBL" id="KAH8512387.1"/>
    </source>
</evidence>
<dbReference type="Proteomes" id="UP000807159">
    <property type="component" value="Chromosome 3"/>
</dbReference>
<evidence type="ECO:0000313" key="3">
    <source>
        <dbReference type="Proteomes" id="UP000807159"/>
    </source>
</evidence>
<protein>
    <submittedName>
        <fullName evidence="2">Uncharacterized protein</fullName>
    </submittedName>
</protein>
<name>A0A8T2Z4S0_POPDE</name>
<comment type="caution">
    <text evidence="2">The sequence shown here is derived from an EMBL/GenBank/DDBJ whole genome shotgun (WGS) entry which is preliminary data.</text>
</comment>